<feature type="binding site" evidence="7">
    <location>
        <position position="173"/>
    </location>
    <ligand>
        <name>S-adenosyl-L-methionine</name>
        <dbReference type="ChEBI" id="CHEBI:59789"/>
    </ligand>
</feature>
<evidence type="ECO:0000256" key="4">
    <source>
        <dbReference type="ARBA" id="ARBA00022691"/>
    </source>
</evidence>
<evidence type="ECO:0000256" key="7">
    <source>
        <dbReference type="HAMAP-Rule" id="MF_03162"/>
    </source>
</evidence>
<name>A0A0N1HTF7_LEPSE</name>
<evidence type="ECO:0000259" key="9">
    <source>
        <dbReference type="Pfam" id="PF01728"/>
    </source>
</evidence>
<feature type="compositionally biased region" description="Low complexity" evidence="8">
    <location>
        <begin position="154"/>
        <end position="164"/>
    </location>
</feature>
<comment type="catalytic activity">
    <reaction evidence="6 7">
        <text>cytidine(32)/guanosine(34) in tRNA + 2 S-adenosyl-L-methionine = 2'-O-methylcytidine(32)/2'-O-methylguanosine(34) in tRNA + 2 S-adenosyl-L-homocysteine + 2 H(+)</text>
        <dbReference type="Rhea" id="RHEA:42396"/>
        <dbReference type="Rhea" id="RHEA-COMP:10246"/>
        <dbReference type="Rhea" id="RHEA-COMP:10247"/>
        <dbReference type="ChEBI" id="CHEBI:15378"/>
        <dbReference type="ChEBI" id="CHEBI:57856"/>
        <dbReference type="ChEBI" id="CHEBI:59789"/>
        <dbReference type="ChEBI" id="CHEBI:74269"/>
        <dbReference type="ChEBI" id="CHEBI:74445"/>
        <dbReference type="ChEBI" id="CHEBI:74495"/>
        <dbReference type="ChEBI" id="CHEBI:82748"/>
        <dbReference type="EC" id="2.1.1.205"/>
    </reaction>
</comment>
<evidence type="ECO:0000256" key="2">
    <source>
        <dbReference type="ARBA" id="ARBA00022603"/>
    </source>
</evidence>
<comment type="function">
    <text evidence="7">Methylates the 2'-O-ribose of nucleotides at positions 32 and 34 of the tRNA anticodon loop of substrate tRNAs.</text>
</comment>
<dbReference type="Proteomes" id="UP000038009">
    <property type="component" value="Unassembled WGS sequence"/>
</dbReference>
<feature type="binding site" evidence="7">
    <location>
        <position position="98"/>
    </location>
    <ligand>
        <name>S-adenosyl-L-methionine</name>
        <dbReference type="ChEBI" id="CHEBI:59789"/>
    </ligand>
</feature>
<dbReference type="HAMAP" id="MF_03162">
    <property type="entry name" value="RNA_methyltr_E_TRM7"/>
    <property type="match status" value="1"/>
</dbReference>
<dbReference type="AlphaFoldDB" id="A0A0N1HTF7"/>
<protein>
    <recommendedName>
        <fullName evidence="7">Putative tRNA (cytidine(32)/guanosine(34)-2'-O)-methyltransferase</fullName>
        <ecNumber evidence="7">2.1.1.205</ecNumber>
    </recommendedName>
    <alternativeName>
        <fullName evidence="7">2'-O-ribose RNA methyltransferase TRM7 homolog</fullName>
    </alternativeName>
</protein>
<evidence type="ECO:0000256" key="3">
    <source>
        <dbReference type="ARBA" id="ARBA00022679"/>
    </source>
</evidence>
<comment type="similarity">
    <text evidence="7">Belongs to the class I-like SAM-binding methyltransferase superfamily. RNA methyltransferase RlmE family. TRM7 subfamily.</text>
</comment>
<dbReference type="GO" id="GO:0106340">
    <property type="term" value="F:tRNA (guanosine(34)-2'-O)-methyltransferase activity"/>
    <property type="evidence" value="ECO:0007669"/>
    <property type="project" value="UniProtKB-ARBA"/>
</dbReference>
<feature type="active site" description="Proton acceptor" evidence="7">
    <location>
        <position position="213"/>
    </location>
</feature>
<evidence type="ECO:0000313" key="10">
    <source>
        <dbReference type="EMBL" id="KPI84265.1"/>
    </source>
</evidence>
<evidence type="ECO:0000313" key="11">
    <source>
        <dbReference type="Proteomes" id="UP000038009"/>
    </source>
</evidence>
<dbReference type="VEuPathDB" id="TriTrypDB:Lsey_0274_0050"/>
<keyword evidence="2 7" id="KW-0489">Methyltransferase</keyword>
<dbReference type="GO" id="GO:0005737">
    <property type="term" value="C:cytoplasm"/>
    <property type="evidence" value="ECO:0007669"/>
    <property type="project" value="UniProtKB-SubCell"/>
</dbReference>
<feature type="domain" description="Ribosomal RNA methyltransferase FtsJ" evidence="9">
    <location>
        <begin position="21"/>
        <end position="256"/>
    </location>
</feature>
<keyword evidence="4 7" id="KW-0949">S-adenosyl-L-methionine</keyword>
<dbReference type="HAMAP" id="MF_01547">
    <property type="entry name" value="RNA_methyltr_E"/>
    <property type="match status" value="1"/>
</dbReference>
<evidence type="ECO:0000256" key="5">
    <source>
        <dbReference type="ARBA" id="ARBA00022694"/>
    </source>
</evidence>
<proteinExistence type="inferred from homology"/>
<dbReference type="EC" id="2.1.1.205" evidence="7"/>
<evidence type="ECO:0000256" key="6">
    <source>
        <dbReference type="ARBA" id="ARBA00048902"/>
    </source>
</evidence>
<dbReference type="InterPro" id="IPR028590">
    <property type="entry name" value="RNA_methyltr_E_TRM7"/>
</dbReference>
<evidence type="ECO:0000256" key="1">
    <source>
        <dbReference type="ARBA" id="ARBA00022490"/>
    </source>
</evidence>
<dbReference type="SUPFAM" id="SSF53335">
    <property type="entry name" value="S-adenosyl-L-methionine-dependent methyltransferases"/>
    <property type="match status" value="1"/>
</dbReference>
<feature type="binding site" evidence="7">
    <location>
        <position position="56"/>
    </location>
    <ligand>
        <name>S-adenosyl-L-methionine</name>
        <dbReference type="ChEBI" id="CHEBI:59789"/>
    </ligand>
</feature>
<dbReference type="PANTHER" id="PTHR10920:SF12">
    <property type="entry name" value="TRNA (CYTIDINE(32)_GUANOSINE(34)-2'-O)-METHYLTRANSFERASE-RELATED"/>
    <property type="match status" value="1"/>
</dbReference>
<feature type="binding site" evidence="7">
    <location>
        <position position="58"/>
    </location>
    <ligand>
        <name>S-adenosyl-L-methionine</name>
        <dbReference type="ChEBI" id="CHEBI:59789"/>
    </ligand>
</feature>
<dbReference type="InterPro" id="IPR002877">
    <property type="entry name" value="RNA_MeTrfase_FtsJ_dom"/>
</dbReference>
<keyword evidence="11" id="KW-1185">Reference proteome</keyword>
<gene>
    <name evidence="10" type="ORF">ABL78_6679</name>
</gene>
<reference evidence="10 11" key="1">
    <citation type="journal article" date="2015" name="PLoS Pathog.">
        <title>Leptomonas seymouri: Adaptations to the Dixenous Life Cycle Analyzed by Genome Sequencing, Transcriptome Profiling and Co-infection with Leishmania donovani.</title>
        <authorList>
            <person name="Kraeva N."/>
            <person name="Butenko A."/>
            <person name="Hlavacova J."/>
            <person name="Kostygov A."/>
            <person name="Myskova J."/>
            <person name="Grybchuk D."/>
            <person name="Lestinova T."/>
            <person name="Votypka J."/>
            <person name="Volf P."/>
            <person name="Opperdoes F."/>
            <person name="Flegontov P."/>
            <person name="Lukes J."/>
            <person name="Yurchenko V."/>
        </authorList>
    </citation>
    <scope>NUCLEOTIDE SEQUENCE [LARGE SCALE GENOMIC DNA]</scope>
    <source>
        <strain evidence="10 11">ATCC 30220</strain>
    </source>
</reference>
<feature type="binding site" evidence="7">
    <location>
        <position position="114"/>
    </location>
    <ligand>
        <name>S-adenosyl-L-methionine</name>
        <dbReference type="ChEBI" id="CHEBI:59789"/>
    </ligand>
</feature>
<dbReference type="OMA" id="FIVCLNF"/>
<dbReference type="Gene3D" id="3.40.50.150">
    <property type="entry name" value="Vaccinia Virus protein VP39"/>
    <property type="match status" value="1"/>
</dbReference>
<dbReference type="PANTHER" id="PTHR10920">
    <property type="entry name" value="RIBOSOMAL RNA METHYLTRANSFERASE"/>
    <property type="match status" value="1"/>
</dbReference>
<dbReference type="InterPro" id="IPR015507">
    <property type="entry name" value="rRNA-MeTfrase_E"/>
</dbReference>
<keyword evidence="1 7" id="KW-0963">Cytoplasm</keyword>
<feature type="region of interest" description="Disordered" evidence="8">
    <location>
        <begin position="139"/>
        <end position="166"/>
    </location>
</feature>
<dbReference type="InterPro" id="IPR029063">
    <property type="entry name" value="SAM-dependent_MTases_sf"/>
</dbReference>
<comment type="caution">
    <text evidence="10">The sequence shown here is derived from an EMBL/GenBank/DDBJ whole genome shotgun (WGS) entry which is preliminary data.</text>
</comment>
<keyword evidence="3 7" id="KW-0808">Transferase</keyword>
<evidence type="ECO:0000256" key="8">
    <source>
        <dbReference type="SAM" id="MobiDB-lite"/>
    </source>
</evidence>
<sequence length="413" mass="43579">MGRASKDKRDVYYRKAKEEGYRARSAYKLLQIHEEFNILSPAEICTGAIDLCAAPGSWSQVLAQHFKTLAKSAATATSATASSSSSDPLPRPRVIAVDLQEMAPIEGVCMLQGDITSEATANEIIRLLNVPEDSIDAAAAAAPRGGPPPPPPSSSSSSSMSGSPRKADIVVCDGAPDVTGMHELDEYLQHHLLLAALHITTFILRPGGCFLTKMFRGPNTSFLVAKSEVFFRQVRVVKPKSSRNASMESFLLCQDFRLPHGYVPRFLESAPAASSGLASTAAITAAPDTLPPAQAETGDPLRTCGFTPEAPVYRYAVAAAGSSAAQQTPTATAGTLPNHVLAPFLSCGDLSGYDADMCYDRAANATVLEPVQPPLQAPYLTATATAAARAADTAATEVKEGETKKRMRVEGPS</sequence>
<keyword evidence="5 7" id="KW-0819">tRNA processing</keyword>
<dbReference type="InterPro" id="IPR050082">
    <property type="entry name" value="RNA_methyltr_RlmE"/>
</dbReference>
<dbReference type="OrthoDB" id="289250at2759"/>
<dbReference type="GO" id="GO:0002128">
    <property type="term" value="P:tRNA nucleoside ribose methylation"/>
    <property type="evidence" value="ECO:0007669"/>
    <property type="project" value="UniProtKB-UniRule"/>
</dbReference>
<organism evidence="10 11">
    <name type="scientific">Leptomonas seymouri</name>
    <dbReference type="NCBI Taxonomy" id="5684"/>
    <lineage>
        <taxon>Eukaryota</taxon>
        <taxon>Discoba</taxon>
        <taxon>Euglenozoa</taxon>
        <taxon>Kinetoplastea</taxon>
        <taxon>Metakinetoplastina</taxon>
        <taxon>Trypanosomatida</taxon>
        <taxon>Trypanosomatidae</taxon>
        <taxon>Leishmaniinae</taxon>
        <taxon>Leptomonas</taxon>
    </lineage>
</organism>
<dbReference type="GO" id="GO:0002181">
    <property type="term" value="P:cytoplasmic translation"/>
    <property type="evidence" value="ECO:0007669"/>
    <property type="project" value="UniProtKB-UniRule"/>
</dbReference>
<accession>A0A0N1HTF7</accession>
<comment type="subcellular location">
    <subcellularLocation>
        <location evidence="7">Cytoplasm</location>
    </subcellularLocation>
</comment>
<feature type="region of interest" description="Disordered" evidence="8">
    <location>
        <begin position="392"/>
        <end position="413"/>
    </location>
</feature>
<dbReference type="Pfam" id="PF01728">
    <property type="entry name" value="FtsJ"/>
    <property type="match status" value="1"/>
</dbReference>
<dbReference type="EMBL" id="LJSK01000274">
    <property type="protein sequence ID" value="KPI84265.1"/>
    <property type="molecule type" value="Genomic_DNA"/>
</dbReference>